<protein>
    <submittedName>
        <fullName evidence="1">Uncharacterized protein</fullName>
    </submittedName>
</protein>
<evidence type="ECO:0000313" key="1">
    <source>
        <dbReference type="EMBL" id="GAA4682446.1"/>
    </source>
</evidence>
<proteinExistence type="predicted"/>
<evidence type="ECO:0000313" key="2">
    <source>
        <dbReference type="Proteomes" id="UP001500325"/>
    </source>
</evidence>
<organism evidence="1 2">
    <name type="scientific">Pseudonocardia yuanmonensis</name>
    <dbReference type="NCBI Taxonomy" id="1095914"/>
    <lineage>
        <taxon>Bacteria</taxon>
        <taxon>Bacillati</taxon>
        <taxon>Actinomycetota</taxon>
        <taxon>Actinomycetes</taxon>
        <taxon>Pseudonocardiales</taxon>
        <taxon>Pseudonocardiaceae</taxon>
        <taxon>Pseudonocardia</taxon>
    </lineage>
</organism>
<accession>A0ABP8W6M2</accession>
<dbReference type="RefSeq" id="WP_345379356.1">
    <property type="nucleotide sequence ID" value="NZ_BAABIC010000004.1"/>
</dbReference>
<reference evidence="2" key="1">
    <citation type="journal article" date="2019" name="Int. J. Syst. Evol. Microbiol.">
        <title>The Global Catalogue of Microorganisms (GCM) 10K type strain sequencing project: providing services to taxonomists for standard genome sequencing and annotation.</title>
        <authorList>
            <consortium name="The Broad Institute Genomics Platform"/>
            <consortium name="The Broad Institute Genome Sequencing Center for Infectious Disease"/>
            <person name="Wu L."/>
            <person name="Ma J."/>
        </authorList>
    </citation>
    <scope>NUCLEOTIDE SEQUENCE [LARGE SCALE GENOMIC DNA]</scope>
    <source>
        <strain evidence="2">JCM 18055</strain>
    </source>
</reference>
<gene>
    <name evidence="1" type="ORF">GCM10023215_15560</name>
</gene>
<comment type="caution">
    <text evidence="1">The sequence shown here is derived from an EMBL/GenBank/DDBJ whole genome shotgun (WGS) entry which is preliminary data.</text>
</comment>
<dbReference type="Proteomes" id="UP001500325">
    <property type="component" value="Unassembled WGS sequence"/>
</dbReference>
<keyword evidence="2" id="KW-1185">Reference proteome</keyword>
<dbReference type="EMBL" id="BAABIC010000004">
    <property type="protein sequence ID" value="GAA4682446.1"/>
    <property type="molecule type" value="Genomic_DNA"/>
</dbReference>
<name>A0ABP8W6M2_9PSEU</name>
<sequence>MAELTATRDDARATAIQSMQKAGLPLRAIGDVLDLSRQRVGQLLKRRAQSA</sequence>